<name>A0AAW2VJ49_SESRA</name>
<comment type="caution">
    <text evidence="4">The sequence shown here is derived from an EMBL/GenBank/DDBJ whole genome shotgun (WGS) entry which is preliminary data.</text>
</comment>
<feature type="domain" description="Non-haem dioxygenase N-terminal" evidence="3">
    <location>
        <begin position="57"/>
        <end position="159"/>
    </location>
</feature>
<evidence type="ECO:0000259" key="3">
    <source>
        <dbReference type="Pfam" id="PF14226"/>
    </source>
</evidence>
<evidence type="ECO:0000256" key="2">
    <source>
        <dbReference type="ARBA" id="ARBA00023004"/>
    </source>
</evidence>
<dbReference type="InterPro" id="IPR026992">
    <property type="entry name" value="DIOX_N"/>
</dbReference>
<reference evidence="4" key="1">
    <citation type="submission" date="2020-06" db="EMBL/GenBank/DDBJ databases">
        <authorList>
            <person name="Li T."/>
            <person name="Hu X."/>
            <person name="Zhang T."/>
            <person name="Song X."/>
            <person name="Zhang H."/>
            <person name="Dai N."/>
            <person name="Sheng W."/>
            <person name="Hou X."/>
            <person name="Wei L."/>
        </authorList>
    </citation>
    <scope>NUCLEOTIDE SEQUENCE</scope>
    <source>
        <strain evidence="4">G02</strain>
        <tissue evidence="4">Leaf</tissue>
    </source>
</reference>
<proteinExistence type="predicted"/>
<keyword evidence="2" id="KW-0408">Iron</keyword>
<sequence length="180" mass="20410">MSSPGLSDAFKAHPLNLNHKIVDLSSVEILPDSHAWTFETNKYNSSCESDISNLESIPIIDLNDENAKELIGLACRNWGVFQIVNHNAPKNLVDEVELAGKRLFSLPMHRKLMVERTPNSVSGYGVVRISSFFQKSMWCEGFTIVGSPLEHAIKLWPHDYHKFWYNISIPFNTVLVNLID</sequence>
<dbReference type="Gene3D" id="2.60.120.330">
    <property type="entry name" value="B-lactam Antibiotic, Isopenicillin N Synthase, Chain"/>
    <property type="match status" value="1"/>
</dbReference>
<dbReference type="InterPro" id="IPR050231">
    <property type="entry name" value="Iron_ascorbate_oxido_reductase"/>
</dbReference>
<protein>
    <submittedName>
        <fullName evidence="4">Gibberellin 3-beta-dioxygenase 1</fullName>
    </submittedName>
</protein>
<dbReference type="SUPFAM" id="SSF51197">
    <property type="entry name" value="Clavaminate synthase-like"/>
    <property type="match status" value="1"/>
</dbReference>
<dbReference type="GO" id="GO:0046872">
    <property type="term" value="F:metal ion binding"/>
    <property type="evidence" value="ECO:0007669"/>
    <property type="project" value="UniProtKB-KW"/>
</dbReference>
<dbReference type="Pfam" id="PF14226">
    <property type="entry name" value="DIOX_N"/>
    <property type="match status" value="1"/>
</dbReference>
<keyword evidence="1" id="KW-0479">Metal-binding</keyword>
<evidence type="ECO:0000256" key="1">
    <source>
        <dbReference type="ARBA" id="ARBA00022723"/>
    </source>
</evidence>
<dbReference type="InterPro" id="IPR027443">
    <property type="entry name" value="IPNS-like_sf"/>
</dbReference>
<evidence type="ECO:0000313" key="4">
    <source>
        <dbReference type="EMBL" id="KAL0429819.1"/>
    </source>
</evidence>
<dbReference type="GO" id="GO:0016706">
    <property type="term" value="F:2-oxoglutarate-dependent dioxygenase activity"/>
    <property type="evidence" value="ECO:0007669"/>
    <property type="project" value="UniProtKB-ARBA"/>
</dbReference>
<reference evidence="4" key="2">
    <citation type="journal article" date="2024" name="Plant">
        <title>Genomic evolution and insights into agronomic trait innovations of Sesamum species.</title>
        <authorList>
            <person name="Miao H."/>
            <person name="Wang L."/>
            <person name="Qu L."/>
            <person name="Liu H."/>
            <person name="Sun Y."/>
            <person name="Le M."/>
            <person name="Wang Q."/>
            <person name="Wei S."/>
            <person name="Zheng Y."/>
            <person name="Lin W."/>
            <person name="Duan Y."/>
            <person name="Cao H."/>
            <person name="Xiong S."/>
            <person name="Wang X."/>
            <person name="Wei L."/>
            <person name="Li C."/>
            <person name="Ma Q."/>
            <person name="Ju M."/>
            <person name="Zhao R."/>
            <person name="Li G."/>
            <person name="Mu C."/>
            <person name="Tian Q."/>
            <person name="Mei H."/>
            <person name="Zhang T."/>
            <person name="Gao T."/>
            <person name="Zhang H."/>
        </authorList>
    </citation>
    <scope>NUCLEOTIDE SEQUENCE</scope>
    <source>
        <strain evidence="4">G02</strain>
    </source>
</reference>
<accession>A0AAW2VJ49</accession>
<organism evidence="4">
    <name type="scientific">Sesamum radiatum</name>
    <name type="common">Black benniseed</name>
    <dbReference type="NCBI Taxonomy" id="300843"/>
    <lineage>
        <taxon>Eukaryota</taxon>
        <taxon>Viridiplantae</taxon>
        <taxon>Streptophyta</taxon>
        <taxon>Embryophyta</taxon>
        <taxon>Tracheophyta</taxon>
        <taxon>Spermatophyta</taxon>
        <taxon>Magnoliopsida</taxon>
        <taxon>eudicotyledons</taxon>
        <taxon>Gunneridae</taxon>
        <taxon>Pentapetalae</taxon>
        <taxon>asterids</taxon>
        <taxon>lamiids</taxon>
        <taxon>Lamiales</taxon>
        <taxon>Pedaliaceae</taxon>
        <taxon>Sesamum</taxon>
    </lineage>
</organism>
<gene>
    <name evidence="4" type="ORF">Sradi_0607900</name>
</gene>
<dbReference type="AlphaFoldDB" id="A0AAW2VJ49"/>
<dbReference type="PANTHER" id="PTHR47990">
    <property type="entry name" value="2-OXOGLUTARATE (2OG) AND FE(II)-DEPENDENT OXYGENASE SUPERFAMILY PROTEIN-RELATED"/>
    <property type="match status" value="1"/>
</dbReference>
<dbReference type="EMBL" id="JACGWJ010000003">
    <property type="protein sequence ID" value="KAL0429819.1"/>
    <property type="molecule type" value="Genomic_DNA"/>
</dbReference>